<dbReference type="PROSITE" id="PS50105">
    <property type="entry name" value="SAM_DOMAIN"/>
    <property type="match status" value="2"/>
</dbReference>
<feature type="region of interest" description="Disordered" evidence="1">
    <location>
        <begin position="110"/>
        <end position="131"/>
    </location>
</feature>
<evidence type="ECO:0000259" key="2">
    <source>
        <dbReference type="PROSITE" id="PS50105"/>
    </source>
</evidence>
<feature type="compositionally biased region" description="Polar residues" evidence="1">
    <location>
        <begin position="532"/>
        <end position="543"/>
    </location>
</feature>
<dbReference type="SUPFAM" id="SSF47769">
    <property type="entry name" value="SAM/Pointed domain"/>
    <property type="match status" value="3"/>
</dbReference>
<feature type="compositionally biased region" description="Polar residues" evidence="1">
    <location>
        <begin position="894"/>
        <end position="904"/>
    </location>
</feature>
<evidence type="ECO:0000256" key="1">
    <source>
        <dbReference type="SAM" id="MobiDB-lite"/>
    </source>
</evidence>
<dbReference type="AlphaFoldDB" id="A0A2T7PTI4"/>
<dbReference type="Gene3D" id="1.10.150.50">
    <property type="entry name" value="Transcription Factor, Ets-1"/>
    <property type="match status" value="3"/>
</dbReference>
<dbReference type="Pfam" id="PF07647">
    <property type="entry name" value="SAM_2"/>
    <property type="match status" value="1"/>
</dbReference>
<sequence>MVTCEFGDSVPCWGLSDVSGKVRTPARQTSGVGCVHIYGLIAGLSDTSHGYNRRQLTVAPGIIPLLLYRPLSSDWCESIKSLDSLNDQIVQYIFAQSFSAGHNAKTLPADLDLSSQSQGDGGTGQGALSPRESESLQASMVLMRRLLLDAQGKFRKMVEENKQLAIHIDGTIQAANQEVCALRAELADTNKRLSRMSVSSGDTGFKDGEGGASEGRRSGGSECQGSGCSSGKDRDVIVKTNGEEKADKVKGEVFCEAGTLLKVNGREHSEDQRAGNGVYEQECQENAASPDTSMSLLSANSEVDKVREENKKLRCEIEAVTAELNELRCAKDFGGERPSYGELKLELIQSRQEVNRAKEALQAMKSDRKRLKAEKVELLHQMKQLYTTLEDKETELRDFIRNYEHRVKESDESIKQLAMEKEESEREKWEIIKRARESAERAVLLRAQLDAREQTIKELQDEVAKLKDQLRGRVADSPRDSNNATPTPGELSAEDIDDISTATTGDTTRRRTAASTRQDRKSILKTPHAQKVESTPKASTLNANEDLDEMLSPLMKWMHNSSSEGTDLEARDIKNKKKKSFGSLSRVFSRGRSRRSIALPHNEHLLEDGSGTKLSLLTVDNYQEKLKTVDQMKGVHMCHWRAGQVLAWLEITLGMPMYGNNCAHNIKSGKILLGLSDYELGAALGITSHIHRRKLRLAIEEHRDPATIQYTLAPNVDPTWVAHRLMPDLGLPQYSAVFENNLVDGRILNSLGRKDLEKHFDIHRKFHQASILHGVELLRRMEFDKEKLNERRSQCEDSDTDLLVWTCGRVMKWTRSIDLGEFSDNLRESGVHGALMVLEPSFNSDTLATALAIPPSKCYIRRHLASELDTLLRPARAALDTPNNNSKHLEPSAKSHTFTRSYRGQTADEGISGRAFGKKIRDDLKLAFDSDSPKRKISAPIPIQHTSLDNVVEIPGDSTAV</sequence>
<dbReference type="Pfam" id="PF25986">
    <property type="entry name" value="Kazrin"/>
    <property type="match status" value="1"/>
</dbReference>
<feature type="compositionally biased region" description="Basic and acidic residues" evidence="1">
    <location>
        <begin position="470"/>
        <end position="479"/>
    </location>
</feature>
<protein>
    <recommendedName>
        <fullName evidence="2">SAM domain-containing protein</fullName>
    </recommendedName>
</protein>
<dbReference type="PANTHER" id="PTHR12776">
    <property type="entry name" value="KAZRIN-RELATED"/>
    <property type="match status" value="1"/>
</dbReference>
<dbReference type="InterPro" id="IPR013761">
    <property type="entry name" value="SAM/pointed_sf"/>
</dbReference>
<proteinExistence type="predicted"/>
<feature type="domain" description="SAM" evidence="2">
    <location>
        <begin position="720"/>
        <end position="781"/>
    </location>
</feature>
<feature type="region of interest" description="Disordered" evidence="1">
    <location>
        <begin position="195"/>
        <end position="235"/>
    </location>
</feature>
<dbReference type="InterPro" id="IPR037614">
    <property type="entry name" value="Kazrin"/>
</dbReference>
<dbReference type="STRING" id="400727.A0A2T7PTI4"/>
<dbReference type="InterPro" id="IPR001660">
    <property type="entry name" value="SAM"/>
</dbReference>
<evidence type="ECO:0000313" key="3">
    <source>
        <dbReference type="EMBL" id="PVD36735.1"/>
    </source>
</evidence>
<reference evidence="3 4" key="1">
    <citation type="submission" date="2018-04" db="EMBL/GenBank/DDBJ databases">
        <title>The genome of golden apple snail Pomacea canaliculata provides insight into stress tolerance and invasive adaptation.</title>
        <authorList>
            <person name="Liu C."/>
            <person name="Liu B."/>
            <person name="Ren Y."/>
            <person name="Zhang Y."/>
            <person name="Wang H."/>
            <person name="Li S."/>
            <person name="Jiang F."/>
            <person name="Yin L."/>
            <person name="Zhang G."/>
            <person name="Qian W."/>
            <person name="Fan W."/>
        </authorList>
    </citation>
    <scope>NUCLEOTIDE SEQUENCE [LARGE SCALE GENOMIC DNA]</scope>
    <source>
        <strain evidence="3">SZHN2017</strain>
        <tissue evidence="3">Muscle</tissue>
    </source>
</reference>
<dbReference type="PANTHER" id="PTHR12776:SF1">
    <property type="entry name" value="KAZRIN"/>
    <property type="match status" value="1"/>
</dbReference>
<dbReference type="Proteomes" id="UP000245119">
    <property type="component" value="Linkage Group LG2"/>
</dbReference>
<dbReference type="SMART" id="SM00454">
    <property type="entry name" value="SAM"/>
    <property type="match status" value="3"/>
</dbReference>
<evidence type="ECO:0000313" key="4">
    <source>
        <dbReference type="Proteomes" id="UP000245119"/>
    </source>
</evidence>
<feature type="domain" description="SAM" evidence="2">
    <location>
        <begin position="640"/>
        <end position="705"/>
    </location>
</feature>
<gene>
    <name evidence="3" type="ORF">C0Q70_03723</name>
</gene>
<feature type="compositionally biased region" description="Low complexity" evidence="1">
    <location>
        <begin position="220"/>
        <end position="230"/>
    </location>
</feature>
<dbReference type="EMBL" id="PZQS01000002">
    <property type="protein sequence ID" value="PVD36735.1"/>
    <property type="molecule type" value="Genomic_DNA"/>
</dbReference>
<feature type="region of interest" description="Disordered" evidence="1">
    <location>
        <begin position="880"/>
        <end position="904"/>
    </location>
</feature>
<comment type="caution">
    <text evidence="3">The sequence shown here is derived from an EMBL/GenBank/DDBJ whole genome shotgun (WGS) entry which is preliminary data.</text>
</comment>
<keyword evidence="4" id="KW-1185">Reference proteome</keyword>
<dbReference type="Pfam" id="PF00536">
    <property type="entry name" value="SAM_1"/>
    <property type="match status" value="2"/>
</dbReference>
<name>A0A2T7PTI4_POMCA</name>
<dbReference type="OrthoDB" id="2132119at2759"/>
<organism evidence="3 4">
    <name type="scientific">Pomacea canaliculata</name>
    <name type="common">Golden apple snail</name>
    <dbReference type="NCBI Taxonomy" id="400727"/>
    <lineage>
        <taxon>Eukaryota</taxon>
        <taxon>Metazoa</taxon>
        <taxon>Spiralia</taxon>
        <taxon>Lophotrochozoa</taxon>
        <taxon>Mollusca</taxon>
        <taxon>Gastropoda</taxon>
        <taxon>Caenogastropoda</taxon>
        <taxon>Architaenioglossa</taxon>
        <taxon>Ampullarioidea</taxon>
        <taxon>Ampullariidae</taxon>
        <taxon>Pomacea</taxon>
    </lineage>
</organism>
<feature type="compositionally biased region" description="Basic and acidic residues" evidence="1">
    <location>
        <begin position="204"/>
        <end position="219"/>
    </location>
</feature>
<dbReference type="InterPro" id="IPR059089">
    <property type="entry name" value="Kazrin_N"/>
</dbReference>
<feature type="region of interest" description="Disordered" evidence="1">
    <location>
        <begin position="470"/>
        <end position="543"/>
    </location>
</feature>
<accession>A0A2T7PTI4</accession>